<keyword evidence="2 7" id="KW-0819">tRNA processing</keyword>
<dbReference type="EC" id="3.1.26.5" evidence="7 8"/>
<dbReference type="InterPro" id="IPR020568">
    <property type="entry name" value="Ribosomal_Su5_D2-typ_SF"/>
</dbReference>
<dbReference type="InterPro" id="IPR020539">
    <property type="entry name" value="RNase_P_CS"/>
</dbReference>
<evidence type="ECO:0000256" key="7">
    <source>
        <dbReference type="HAMAP-Rule" id="MF_00227"/>
    </source>
</evidence>
<dbReference type="InterPro" id="IPR000100">
    <property type="entry name" value="RNase_P"/>
</dbReference>
<evidence type="ECO:0000256" key="5">
    <source>
        <dbReference type="ARBA" id="ARBA00022801"/>
    </source>
</evidence>
<keyword evidence="3 7" id="KW-0540">Nuclease</keyword>
<dbReference type="PROSITE" id="PS00648">
    <property type="entry name" value="RIBONUCLEASE_P"/>
    <property type="match status" value="1"/>
</dbReference>
<dbReference type="GO" id="GO:0004526">
    <property type="term" value="F:ribonuclease P activity"/>
    <property type="evidence" value="ECO:0007669"/>
    <property type="project" value="UniProtKB-UniRule"/>
</dbReference>
<gene>
    <name evidence="7 9" type="primary">rnpA</name>
    <name evidence="9" type="ORF">G8770_22080</name>
</gene>
<keyword evidence="10" id="KW-1185">Reference proteome</keyword>
<reference evidence="9" key="1">
    <citation type="submission" date="2020-03" db="EMBL/GenBank/DDBJ databases">
        <authorList>
            <person name="Guo F."/>
        </authorList>
    </citation>
    <scope>NUCLEOTIDE SEQUENCE</scope>
    <source>
        <strain evidence="9">JCM 30134</strain>
    </source>
</reference>
<comment type="function">
    <text evidence="1 7">RNaseP catalyzes the removal of the 5'-leader sequence from pre-tRNA to produce the mature 5'-terminus. It can also cleave other RNA substrates such as 4.5S RNA. The protein component plays an auxiliary but essential role in vivo by binding to the 5'-leader sequence and broadening the substrate specificity of the ribozyme.</text>
</comment>
<evidence type="ECO:0000256" key="6">
    <source>
        <dbReference type="ARBA" id="ARBA00022884"/>
    </source>
</evidence>
<organism evidence="9 10">
    <name type="scientific">Pseudomaricurvus hydrocarbonicus</name>
    <dbReference type="NCBI Taxonomy" id="1470433"/>
    <lineage>
        <taxon>Bacteria</taxon>
        <taxon>Pseudomonadati</taxon>
        <taxon>Pseudomonadota</taxon>
        <taxon>Gammaproteobacteria</taxon>
        <taxon>Cellvibrionales</taxon>
        <taxon>Cellvibrionaceae</taxon>
        <taxon>Pseudomaricurvus</taxon>
    </lineage>
</organism>
<dbReference type="GO" id="GO:0030677">
    <property type="term" value="C:ribonuclease P complex"/>
    <property type="evidence" value="ECO:0007669"/>
    <property type="project" value="TreeGrafter"/>
</dbReference>
<evidence type="ECO:0000256" key="4">
    <source>
        <dbReference type="ARBA" id="ARBA00022759"/>
    </source>
</evidence>
<evidence type="ECO:0000313" key="9">
    <source>
        <dbReference type="EMBL" id="NHO68248.1"/>
    </source>
</evidence>
<dbReference type="PANTHER" id="PTHR33992">
    <property type="entry name" value="RIBONUCLEASE P PROTEIN COMPONENT"/>
    <property type="match status" value="1"/>
</dbReference>
<dbReference type="GO" id="GO:0001682">
    <property type="term" value="P:tRNA 5'-leader removal"/>
    <property type="evidence" value="ECO:0007669"/>
    <property type="project" value="UniProtKB-UniRule"/>
</dbReference>
<comment type="similarity">
    <text evidence="7">Belongs to the RnpA family.</text>
</comment>
<comment type="catalytic activity">
    <reaction evidence="7">
        <text>Endonucleolytic cleavage of RNA, removing 5'-extranucleotides from tRNA precursor.</text>
        <dbReference type="EC" id="3.1.26.5"/>
    </reaction>
</comment>
<dbReference type="Pfam" id="PF00825">
    <property type="entry name" value="Ribonuclease_P"/>
    <property type="match status" value="1"/>
</dbReference>
<evidence type="ECO:0000256" key="1">
    <source>
        <dbReference type="ARBA" id="ARBA00002663"/>
    </source>
</evidence>
<proteinExistence type="inferred from homology"/>
<evidence type="ECO:0000256" key="8">
    <source>
        <dbReference type="NCBIfam" id="TIGR00188"/>
    </source>
</evidence>
<dbReference type="NCBIfam" id="TIGR00188">
    <property type="entry name" value="rnpA"/>
    <property type="match status" value="1"/>
</dbReference>
<accession>A0A9E5MPS4</accession>
<dbReference type="PANTHER" id="PTHR33992:SF1">
    <property type="entry name" value="RIBONUCLEASE P PROTEIN COMPONENT"/>
    <property type="match status" value="1"/>
</dbReference>
<dbReference type="AlphaFoldDB" id="A0A9E5MPS4"/>
<dbReference type="EMBL" id="JAAONZ010000026">
    <property type="protein sequence ID" value="NHO68248.1"/>
    <property type="molecule type" value="Genomic_DNA"/>
</dbReference>
<dbReference type="GO" id="GO:0000049">
    <property type="term" value="F:tRNA binding"/>
    <property type="evidence" value="ECO:0007669"/>
    <property type="project" value="UniProtKB-UniRule"/>
</dbReference>
<dbReference type="SUPFAM" id="SSF54211">
    <property type="entry name" value="Ribosomal protein S5 domain 2-like"/>
    <property type="match status" value="1"/>
</dbReference>
<sequence length="141" mass="16005">MPSKAFPPNKGFQKSLRLLNASDYQSVFNDAQFKASHQHLLILSRSNTASNPDGTPRLGLVIAKKHIRLAVQRNRIKRILRETFRHHQQELAGIDAVVLARRGLDQLDNAQLHKLFNKQWARIIKKAAQADTATADNHKRS</sequence>
<dbReference type="Gene3D" id="3.30.230.10">
    <property type="match status" value="1"/>
</dbReference>
<dbReference type="Proteomes" id="UP000787472">
    <property type="component" value="Unassembled WGS sequence"/>
</dbReference>
<dbReference type="InterPro" id="IPR014721">
    <property type="entry name" value="Ribsml_uS5_D2-typ_fold_subgr"/>
</dbReference>
<protein>
    <recommendedName>
        <fullName evidence="7 8">Ribonuclease P protein component</fullName>
        <shortName evidence="7">RNase P protein</shortName>
        <shortName evidence="7">RNaseP protein</shortName>
        <ecNumber evidence="7 8">3.1.26.5</ecNumber>
    </recommendedName>
    <alternativeName>
        <fullName evidence="7">Protein C5</fullName>
    </alternativeName>
</protein>
<dbReference type="HAMAP" id="MF_00227">
    <property type="entry name" value="RNase_P"/>
    <property type="match status" value="1"/>
</dbReference>
<comment type="caution">
    <text evidence="9">The sequence shown here is derived from an EMBL/GenBank/DDBJ whole genome shotgun (WGS) entry which is preliminary data.</text>
</comment>
<evidence type="ECO:0000256" key="2">
    <source>
        <dbReference type="ARBA" id="ARBA00022694"/>
    </source>
</evidence>
<comment type="subunit">
    <text evidence="7">Consists of a catalytic RNA component (M1 or rnpB) and a protein subunit.</text>
</comment>
<dbReference type="RefSeq" id="WP_167192060.1">
    <property type="nucleotide sequence ID" value="NZ_JAAONZ010000026.1"/>
</dbReference>
<keyword evidence="5 7" id="KW-0378">Hydrolase</keyword>
<keyword evidence="4 7" id="KW-0255">Endonuclease</keyword>
<evidence type="ECO:0000313" key="10">
    <source>
        <dbReference type="Proteomes" id="UP000787472"/>
    </source>
</evidence>
<keyword evidence="6 7" id="KW-0694">RNA-binding</keyword>
<dbReference type="GO" id="GO:0042781">
    <property type="term" value="F:3'-tRNA processing endoribonuclease activity"/>
    <property type="evidence" value="ECO:0007669"/>
    <property type="project" value="TreeGrafter"/>
</dbReference>
<name>A0A9E5MPS4_9GAMM</name>
<evidence type="ECO:0000256" key="3">
    <source>
        <dbReference type="ARBA" id="ARBA00022722"/>
    </source>
</evidence>